<reference evidence="3" key="2">
    <citation type="journal article" date="2010" name="Genome Res.">
        <title>Population genomic sequencing of Coccidioides fungi reveals recent hybridization and transposon control.</title>
        <authorList>
            <person name="Neafsey D.E."/>
            <person name="Barker B.M."/>
            <person name="Sharpton T.J."/>
            <person name="Stajich J.E."/>
            <person name="Park D.J."/>
            <person name="Whiston E."/>
            <person name="Hung C.-Y."/>
            <person name="McMahan C."/>
            <person name="White J."/>
            <person name="Sykes S."/>
            <person name="Heiman D."/>
            <person name="Young S."/>
            <person name="Zeng Q."/>
            <person name="Abouelleil A."/>
            <person name="Aftuck L."/>
            <person name="Bessette D."/>
            <person name="Brown A."/>
            <person name="FitzGerald M."/>
            <person name="Lui A."/>
            <person name="Macdonald J.P."/>
            <person name="Priest M."/>
            <person name="Orbach M.J."/>
            <person name="Galgiani J.N."/>
            <person name="Kirkland T.N."/>
            <person name="Cole G.T."/>
            <person name="Birren B.W."/>
            <person name="Henn M.R."/>
            <person name="Taylor J.W."/>
            <person name="Rounsley S.D."/>
        </authorList>
    </citation>
    <scope>GENOME REANNOTATION</scope>
    <source>
        <strain evidence="3">RS</strain>
    </source>
</reference>
<dbReference type="VEuPathDB" id="FungiDB:CIMG_13177"/>
<reference evidence="3" key="1">
    <citation type="journal article" date="2009" name="Genome Res.">
        <title>Comparative genomic analyses of the human fungal pathogens Coccidioides and their relatives.</title>
        <authorList>
            <person name="Sharpton T.J."/>
            <person name="Stajich J.E."/>
            <person name="Rounsley S.D."/>
            <person name="Gardner M.J."/>
            <person name="Wortman J.R."/>
            <person name="Jordar V.S."/>
            <person name="Maiti R."/>
            <person name="Kodira C.D."/>
            <person name="Neafsey D.E."/>
            <person name="Zeng Q."/>
            <person name="Hung C.-Y."/>
            <person name="McMahan C."/>
            <person name="Muszewska A."/>
            <person name="Grynberg M."/>
            <person name="Mandel M.A."/>
            <person name="Kellner E.M."/>
            <person name="Barker B.M."/>
            <person name="Galgiani J.N."/>
            <person name="Orbach M.J."/>
            <person name="Kirkland T.N."/>
            <person name="Cole G.T."/>
            <person name="Henn M.R."/>
            <person name="Birren B.W."/>
            <person name="Taylor J.W."/>
        </authorList>
    </citation>
    <scope>NUCLEOTIDE SEQUENCE [LARGE SCALE GENOMIC DNA]</scope>
    <source>
        <strain evidence="3">RS</strain>
    </source>
</reference>
<dbReference type="Proteomes" id="UP000001261">
    <property type="component" value="Unassembled WGS sequence"/>
</dbReference>
<proteinExistence type="predicted"/>
<dbReference type="EMBL" id="GG704913">
    <property type="protein sequence ID" value="KJF60729.1"/>
    <property type="molecule type" value="Genomic_DNA"/>
</dbReference>
<accession>A0A0D8JUD8</accession>
<dbReference type="AlphaFoldDB" id="A0A0D8JUD8"/>
<evidence type="ECO:0000313" key="2">
    <source>
        <dbReference type="EMBL" id="KJF60729.1"/>
    </source>
</evidence>
<sequence>MTLDFGANAISFVIGDEVGCKGEYPGKEQSTPTRILHSIRAAEPGCWEGIPGIEGGTMAEELYVTFEFKLLLLGLPCIVSRKRVRAVHRAVWNGGFARIGNRRLQATQGYRDSSTVLPLKRLAPAAKPRDLSFGPWKDACTSIPEILVCRHIRPPTKAWTASGFPGKMGPSFLPVNLSAGDNAQWAPSLHVLRTYGVPILLFRDERGLGRSSETEGTKRNAGTRRSRTS</sequence>
<evidence type="ECO:0000256" key="1">
    <source>
        <dbReference type="SAM" id="MobiDB-lite"/>
    </source>
</evidence>
<dbReference type="RefSeq" id="XP_004444981.1">
    <property type="nucleotide sequence ID" value="XM_004444924.1"/>
</dbReference>
<protein>
    <submittedName>
        <fullName evidence="2">Uncharacterized protein</fullName>
    </submittedName>
</protein>
<evidence type="ECO:0000313" key="3">
    <source>
        <dbReference type="Proteomes" id="UP000001261"/>
    </source>
</evidence>
<dbReference type="InParanoid" id="A0A0D8JUD8"/>
<gene>
    <name evidence="2" type="ORF">CIMG_13177</name>
</gene>
<name>A0A0D8JUD8_COCIM</name>
<organism evidence="2 3">
    <name type="scientific">Coccidioides immitis (strain RS)</name>
    <name type="common">Valley fever fungus</name>
    <dbReference type="NCBI Taxonomy" id="246410"/>
    <lineage>
        <taxon>Eukaryota</taxon>
        <taxon>Fungi</taxon>
        <taxon>Dikarya</taxon>
        <taxon>Ascomycota</taxon>
        <taxon>Pezizomycotina</taxon>
        <taxon>Eurotiomycetes</taxon>
        <taxon>Eurotiomycetidae</taxon>
        <taxon>Onygenales</taxon>
        <taxon>Onygenaceae</taxon>
        <taxon>Coccidioides</taxon>
    </lineage>
</organism>
<feature type="region of interest" description="Disordered" evidence="1">
    <location>
        <begin position="209"/>
        <end position="229"/>
    </location>
</feature>
<feature type="compositionally biased region" description="Basic and acidic residues" evidence="1">
    <location>
        <begin position="209"/>
        <end position="218"/>
    </location>
</feature>
<keyword evidence="3" id="KW-1185">Reference proteome</keyword>
<dbReference type="KEGG" id="cim:CIMG_13177"/>
<dbReference type="GeneID" id="24164804"/>